<dbReference type="InterPro" id="IPR000182">
    <property type="entry name" value="GNAT_dom"/>
</dbReference>
<keyword evidence="2" id="KW-0808">Transferase</keyword>
<sequence>MQYEIFATVPPEPRLTGTINLLATVFTNRTSDDFRDDLLVTAKYPSFLTQLAISDDVVVGCKFGYEREPGLFYSWLGCVDPAFRGQGVAAELMRQQHDWCRSQGYRTIRTQTYNQWRSMLLLNIRSGFDIVGTEPGRYGLKIVLEKSLR</sequence>
<dbReference type="RefSeq" id="WP_169553075.1">
    <property type="nucleotide sequence ID" value="NZ_CP051677.1"/>
</dbReference>
<dbReference type="Proteomes" id="UP000501128">
    <property type="component" value="Chromosome"/>
</dbReference>
<name>A0A7L5DRL0_9BACT</name>
<dbReference type="CDD" id="cd04301">
    <property type="entry name" value="NAT_SF"/>
    <property type="match status" value="1"/>
</dbReference>
<dbReference type="KEGG" id="srho:HH216_23495"/>
<organism evidence="2 3">
    <name type="scientific">Spirosoma rhododendri</name>
    <dbReference type="NCBI Taxonomy" id="2728024"/>
    <lineage>
        <taxon>Bacteria</taxon>
        <taxon>Pseudomonadati</taxon>
        <taxon>Bacteroidota</taxon>
        <taxon>Cytophagia</taxon>
        <taxon>Cytophagales</taxon>
        <taxon>Cytophagaceae</taxon>
        <taxon>Spirosoma</taxon>
    </lineage>
</organism>
<gene>
    <name evidence="2" type="ORF">HH216_23495</name>
</gene>
<protein>
    <submittedName>
        <fullName evidence="2">GNAT family N-acetyltransferase</fullName>
    </submittedName>
</protein>
<feature type="domain" description="N-acetyltransferase" evidence="1">
    <location>
        <begin position="4"/>
        <end position="149"/>
    </location>
</feature>
<keyword evidence="3" id="KW-1185">Reference proteome</keyword>
<evidence type="ECO:0000313" key="2">
    <source>
        <dbReference type="EMBL" id="QJD81056.1"/>
    </source>
</evidence>
<reference evidence="2 3" key="1">
    <citation type="submission" date="2020-04" db="EMBL/GenBank/DDBJ databases">
        <title>Genome sequencing of novel species.</title>
        <authorList>
            <person name="Heo J."/>
            <person name="Kim S.-J."/>
            <person name="Kim J.-S."/>
            <person name="Hong S.-B."/>
            <person name="Kwon S.-W."/>
        </authorList>
    </citation>
    <scope>NUCLEOTIDE SEQUENCE [LARGE SCALE GENOMIC DNA]</scope>
    <source>
        <strain evidence="2 3">CJU-R4</strain>
    </source>
</reference>
<dbReference type="PROSITE" id="PS51186">
    <property type="entry name" value="GNAT"/>
    <property type="match status" value="1"/>
</dbReference>
<dbReference type="GO" id="GO:0016747">
    <property type="term" value="F:acyltransferase activity, transferring groups other than amino-acyl groups"/>
    <property type="evidence" value="ECO:0007669"/>
    <property type="project" value="InterPro"/>
</dbReference>
<proteinExistence type="predicted"/>
<dbReference type="Gene3D" id="3.40.630.30">
    <property type="match status" value="1"/>
</dbReference>
<dbReference type="AlphaFoldDB" id="A0A7L5DRL0"/>
<dbReference type="Pfam" id="PF00583">
    <property type="entry name" value="Acetyltransf_1"/>
    <property type="match status" value="1"/>
</dbReference>
<evidence type="ECO:0000259" key="1">
    <source>
        <dbReference type="PROSITE" id="PS51186"/>
    </source>
</evidence>
<dbReference type="EMBL" id="CP051677">
    <property type="protein sequence ID" value="QJD81056.1"/>
    <property type="molecule type" value="Genomic_DNA"/>
</dbReference>
<evidence type="ECO:0000313" key="3">
    <source>
        <dbReference type="Proteomes" id="UP000501128"/>
    </source>
</evidence>
<dbReference type="SUPFAM" id="SSF55729">
    <property type="entry name" value="Acyl-CoA N-acyltransferases (Nat)"/>
    <property type="match status" value="1"/>
</dbReference>
<accession>A0A7L5DRL0</accession>
<dbReference type="InterPro" id="IPR016181">
    <property type="entry name" value="Acyl_CoA_acyltransferase"/>
</dbReference>